<keyword evidence="1" id="KW-0472">Membrane</keyword>
<evidence type="ECO:0000256" key="1">
    <source>
        <dbReference type="SAM" id="Phobius"/>
    </source>
</evidence>
<feature type="transmembrane region" description="Helical" evidence="1">
    <location>
        <begin position="6"/>
        <end position="22"/>
    </location>
</feature>
<keyword evidence="1" id="KW-0812">Transmembrane</keyword>
<keyword evidence="1" id="KW-1133">Transmembrane helix</keyword>
<evidence type="ECO:0000313" key="3">
    <source>
        <dbReference type="Proteomes" id="UP000011728"/>
    </source>
</evidence>
<reference evidence="2 3" key="1">
    <citation type="submission" date="2013-02" db="EMBL/GenBank/DDBJ databases">
        <title>Genome sequence of Clostridium saccharoperbutylacetonicum N1-4(HMT).</title>
        <authorList>
            <person name="Poehlein A."/>
            <person name="Daniel R."/>
        </authorList>
    </citation>
    <scope>NUCLEOTIDE SEQUENCE [LARGE SCALE GENOMIC DNA]</scope>
    <source>
        <strain evidence="3">N1-4(HMT)</strain>
    </source>
</reference>
<dbReference type="PATRIC" id="fig|931276.5.peg.5108"/>
<dbReference type="RefSeq" id="WP_015395119.1">
    <property type="nucleotide sequence ID" value="NC_020291.1"/>
</dbReference>
<dbReference type="KEGG" id="csr:Cspa_c50600"/>
<dbReference type="EMBL" id="CP004121">
    <property type="protein sequence ID" value="AGF58811.1"/>
    <property type="molecule type" value="Genomic_DNA"/>
</dbReference>
<accession>M1MW33</accession>
<feature type="transmembrane region" description="Helical" evidence="1">
    <location>
        <begin position="168"/>
        <end position="185"/>
    </location>
</feature>
<evidence type="ECO:0000313" key="2">
    <source>
        <dbReference type="EMBL" id="AGF58811.1"/>
    </source>
</evidence>
<sequence length="408" mass="49242">MNYIMQFLVFLILSIFMDYVHMRMKIYSYYKVIYSIKTFNYNTVQRALKILNIFLIILEKTPYLFFNNKNICDNYELLGDIISEYSNQFKCSPNIREKVWMIINGIISIVKYILKIRIIYILFCIYMVICFYKDLIINYIMLNLVNIKDVVYSMKDNFVAFMEFLQKYENLILIIIIITVLLYGINLNKRKKELTIEEVWENKEKENVNKVAEKLNDIQNIISEIAVIVYNNNEVLRRMVRGLEFDKKLYKHNDFKIRSDIYGYLDGLKSYKDKMELIKRKIEVIEDLGGRNAYIEYHKNIWRDFIELYIANSSMKFNSLQQIYCVDKTEVVESINREFESYKGSELIENVQNVIRVRWIEGLNYLNSIDRYLNYVHKRKIKFKKLERKINSVLTLNEIANELKKRLK</sequence>
<proteinExistence type="predicted"/>
<organism evidence="2 3">
    <name type="scientific">Clostridium saccharoperbutylacetonicum N1-4(HMT)</name>
    <dbReference type="NCBI Taxonomy" id="931276"/>
    <lineage>
        <taxon>Bacteria</taxon>
        <taxon>Bacillati</taxon>
        <taxon>Bacillota</taxon>
        <taxon>Clostridia</taxon>
        <taxon>Eubacteriales</taxon>
        <taxon>Clostridiaceae</taxon>
        <taxon>Clostridium</taxon>
    </lineage>
</organism>
<dbReference type="HOGENOM" id="CLU_673873_0_0_9"/>
<protein>
    <submittedName>
        <fullName evidence="2">Uncharacterized protein</fullName>
    </submittedName>
</protein>
<dbReference type="Proteomes" id="UP000011728">
    <property type="component" value="Chromosome"/>
</dbReference>
<keyword evidence="3" id="KW-1185">Reference proteome</keyword>
<name>M1MW33_9CLOT</name>
<feature type="transmembrane region" description="Helical" evidence="1">
    <location>
        <begin position="118"/>
        <end position="142"/>
    </location>
</feature>
<gene>
    <name evidence="2" type="ORF">Cspa_c50600</name>
</gene>
<dbReference type="AlphaFoldDB" id="M1MW33"/>